<protein>
    <submittedName>
        <fullName evidence="1">Uncharacterized protein</fullName>
    </submittedName>
</protein>
<accession>A0ABN9TJE5</accession>
<dbReference type="Proteomes" id="UP001189429">
    <property type="component" value="Unassembled WGS sequence"/>
</dbReference>
<keyword evidence="2" id="KW-1185">Reference proteome</keyword>
<evidence type="ECO:0000313" key="1">
    <source>
        <dbReference type="EMBL" id="CAK0846076.1"/>
    </source>
</evidence>
<comment type="caution">
    <text evidence="1">The sequence shown here is derived from an EMBL/GenBank/DDBJ whole genome shotgun (WGS) entry which is preliminary data.</text>
</comment>
<organism evidence="1 2">
    <name type="scientific">Prorocentrum cordatum</name>
    <dbReference type="NCBI Taxonomy" id="2364126"/>
    <lineage>
        <taxon>Eukaryota</taxon>
        <taxon>Sar</taxon>
        <taxon>Alveolata</taxon>
        <taxon>Dinophyceae</taxon>
        <taxon>Prorocentrales</taxon>
        <taxon>Prorocentraceae</taxon>
        <taxon>Prorocentrum</taxon>
    </lineage>
</organism>
<reference evidence="1" key="1">
    <citation type="submission" date="2023-10" db="EMBL/GenBank/DDBJ databases">
        <authorList>
            <person name="Chen Y."/>
            <person name="Shah S."/>
            <person name="Dougan E. K."/>
            <person name="Thang M."/>
            <person name="Chan C."/>
        </authorList>
    </citation>
    <scope>NUCLEOTIDE SEQUENCE [LARGE SCALE GENOMIC DNA]</scope>
</reference>
<sequence length="192" mass="20893">LKPAGPDVQIVCIVMHIPYLQHDTRLDTSFQPIPNNVVCASSNASMSRDASFMTRASAPGDVPTQGDCIDSPCLPSSVSVSKEMRDGEDAGDAAKPSSGAMCPMQVQVLKLDEALFAQESGTMRTSLNVKAAAFVPRMVYDQMDSSADQRTTVTMRNLPTIFSCAELVDLVNSKGFQEQFEFQARSSRWTFL</sequence>
<proteinExistence type="predicted"/>
<gene>
    <name evidence="1" type="ORF">PCOR1329_LOCUS39680</name>
</gene>
<evidence type="ECO:0000313" key="2">
    <source>
        <dbReference type="Proteomes" id="UP001189429"/>
    </source>
</evidence>
<dbReference type="EMBL" id="CAUYUJ010014792">
    <property type="protein sequence ID" value="CAK0846076.1"/>
    <property type="molecule type" value="Genomic_DNA"/>
</dbReference>
<feature type="non-terminal residue" evidence="1">
    <location>
        <position position="1"/>
    </location>
</feature>
<name>A0ABN9TJE5_9DINO</name>